<gene>
    <name evidence="6" type="ORF">ANCCAN_13435</name>
</gene>
<dbReference type="PANTHER" id="PTHR31357:SF18">
    <property type="entry name" value="SERPENTINE RECEPTOR, CLASS T"/>
    <property type="match status" value="1"/>
</dbReference>
<dbReference type="Pfam" id="PF10292">
    <property type="entry name" value="7TM_GPCR_Srab"/>
    <property type="match status" value="1"/>
</dbReference>
<keyword evidence="4 5" id="KW-0472">Membrane</keyword>
<evidence type="ECO:0000256" key="4">
    <source>
        <dbReference type="ARBA" id="ARBA00023136"/>
    </source>
</evidence>
<accession>A0A368G892</accession>
<dbReference type="GO" id="GO:0004984">
    <property type="term" value="F:olfactory receptor activity"/>
    <property type="evidence" value="ECO:0007669"/>
    <property type="project" value="TreeGrafter"/>
</dbReference>
<feature type="transmembrane region" description="Helical" evidence="5">
    <location>
        <begin position="199"/>
        <end position="224"/>
    </location>
</feature>
<feature type="transmembrane region" description="Helical" evidence="5">
    <location>
        <begin position="150"/>
        <end position="172"/>
    </location>
</feature>
<reference evidence="6 7" key="1">
    <citation type="submission" date="2014-10" db="EMBL/GenBank/DDBJ databases">
        <title>Draft genome of the hookworm Ancylostoma caninum.</title>
        <authorList>
            <person name="Mitreva M."/>
        </authorList>
    </citation>
    <scope>NUCLEOTIDE SEQUENCE [LARGE SCALE GENOMIC DNA]</scope>
    <source>
        <strain evidence="6 7">Baltimore</strain>
    </source>
</reference>
<evidence type="ECO:0000256" key="3">
    <source>
        <dbReference type="ARBA" id="ARBA00022989"/>
    </source>
</evidence>
<evidence type="ECO:0000313" key="6">
    <source>
        <dbReference type="EMBL" id="RCN40616.1"/>
    </source>
</evidence>
<dbReference type="GO" id="GO:0016020">
    <property type="term" value="C:membrane"/>
    <property type="evidence" value="ECO:0007669"/>
    <property type="project" value="UniProtKB-SubCell"/>
</dbReference>
<dbReference type="OrthoDB" id="5850678at2759"/>
<evidence type="ECO:0000256" key="2">
    <source>
        <dbReference type="ARBA" id="ARBA00022692"/>
    </source>
</evidence>
<dbReference type="EMBL" id="JOJR01000276">
    <property type="protein sequence ID" value="RCN40616.1"/>
    <property type="molecule type" value="Genomic_DNA"/>
</dbReference>
<organism evidence="6 7">
    <name type="scientific">Ancylostoma caninum</name>
    <name type="common">Dog hookworm</name>
    <dbReference type="NCBI Taxonomy" id="29170"/>
    <lineage>
        <taxon>Eukaryota</taxon>
        <taxon>Metazoa</taxon>
        <taxon>Ecdysozoa</taxon>
        <taxon>Nematoda</taxon>
        <taxon>Chromadorea</taxon>
        <taxon>Rhabditida</taxon>
        <taxon>Rhabditina</taxon>
        <taxon>Rhabditomorpha</taxon>
        <taxon>Strongyloidea</taxon>
        <taxon>Ancylostomatidae</taxon>
        <taxon>Ancylostomatinae</taxon>
        <taxon>Ancylostoma</taxon>
    </lineage>
</organism>
<keyword evidence="7" id="KW-1185">Reference proteome</keyword>
<dbReference type="InterPro" id="IPR019408">
    <property type="entry name" value="7TM_GPCR_serpentine_rcpt_Srab"/>
</dbReference>
<dbReference type="Proteomes" id="UP000252519">
    <property type="component" value="Unassembled WGS sequence"/>
</dbReference>
<feature type="transmembrane region" description="Helical" evidence="5">
    <location>
        <begin position="105"/>
        <end position="126"/>
    </location>
</feature>
<feature type="transmembrane region" description="Helical" evidence="5">
    <location>
        <begin position="64"/>
        <end position="84"/>
    </location>
</feature>
<comment type="caution">
    <text evidence="6">The sequence shown here is derived from an EMBL/GenBank/DDBJ whole genome shotgun (WGS) entry which is preliminary data.</text>
</comment>
<protein>
    <submittedName>
        <fullName evidence="6">Integral membrane protein, Sra family</fullName>
    </submittedName>
</protein>
<feature type="transmembrane region" description="Helical" evidence="5">
    <location>
        <begin position="236"/>
        <end position="258"/>
    </location>
</feature>
<keyword evidence="3 5" id="KW-1133">Transmembrane helix</keyword>
<evidence type="ECO:0000256" key="1">
    <source>
        <dbReference type="ARBA" id="ARBA00004141"/>
    </source>
</evidence>
<evidence type="ECO:0000313" key="7">
    <source>
        <dbReference type="Proteomes" id="UP000252519"/>
    </source>
</evidence>
<proteinExistence type="predicted"/>
<comment type="subcellular location">
    <subcellularLocation>
        <location evidence="1">Membrane</location>
        <topology evidence="1">Multi-pass membrane protein</topology>
    </subcellularLocation>
</comment>
<name>A0A368G892_ANCCA</name>
<sequence length="299" mass="34178">MRHTIFSRKLQSECTNDSRILIIATLSIYITHSCLITALQIWHIVLYRTYSDPCNVHVPQFACIGLRFPATVCMTLFAFLQLSMAAERSIALWKRNNYETYGPRLGITFAIVSTIIAFATTTWAMWDEDFSHNPVYCSAGTIRTADRLSLLFFVVCGIDLATLLGVAALFSCNDIAMKRTRFNLNSSYQLHENYTVIRLILPLSLFQTVCYAIFAGSSGIVSAFFHNITIFEYRTIFAAIYIIPYYTLISPILMWSIIRYSQRLKAAKLKLLTKKRSGENEVYFKTYSDMWNSVAAIKQ</sequence>
<dbReference type="PANTHER" id="PTHR31357">
    <property type="entry name" value="SERPENTINE RECEPTOR CLASS ALPHA-10"/>
    <property type="match status" value="1"/>
</dbReference>
<dbReference type="InterPro" id="IPR051080">
    <property type="entry name" value="Nematode_rcpt-like_serp_alpha"/>
</dbReference>
<dbReference type="AlphaFoldDB" id="A0A368G892"/>
<evidence type="ECO:0000256" key="5">
    <source>
        <dbReference type="SAM" id="Phobius"/>
    </source>
</evidence>
<feature type="transmembrane region" description="Helical" evidence="5">
    <location>
        <begin position="20"/>
        <end position="44"/>
    </location>
</feature>
<keyword evidence="2 5" id="KW-0812">Transmembrane</keyword>